<protein>
    <submittedName>
        <fullName evidence="2">Uncharacterized protein</fullName>
    </submittedName>
</protein>
<feature type="compositionally biased region" description="Basic and acidic residues" evidence="1">
    <location>
        <begin position="152"/>
        <end position="172"/>
    </location>
</feature>
<organism evidence="2 3">
    <name type="scientific">Ensete ventricosum</name>
    <name type="common">Abyssinian banana</name>
    <name type="synonym">Musa ensete</name>
    <dbReference type="NCBI Taxonomy" id="4639"/>
    <lineage>
        <taxon>Eukaryota</taxon>
        <taxon>Viridiplantae</taxon>
        <taxon>Streptophyta</taxon>
        <taxon>Embryophyta</taxon>
        <taxon>Tracheophyta</taxon>
        <taxon>Spermatophyta</taxon>
        <taxon>Magnoliopsida</taxon>
        <taxon>Liliopsida</taxon>
        <taxon>Zingiberales</taxon>
        <taxon>Musaceae</taxon>
        <taxon>Ensete</taxon>
    </lineage>
</organism>
<sequence length="311" mass="34867">SFSSGCYKSFIPEIFTASIAYHAVVLLHTVCDPCSEMRVLPVAVVVCRRNDTASRPSTGCMFRNLGNVPTVQTRPGCRPDGSQRSAWDAEGVWRETPFGSCSSTGSGGQRPPTTEALKSSSKRPTEASTQQADDLARRHKKVKILSRRHKSRHDEGGSRSHSKGKEPTAPVERLEMPVESAEEATLPVFHRPRSMKDLYGTKVRKDDARYYAPYMSDLAHQDPNKEMQVSCFVQNQHVQMVLFDRVHNAGRLITFMDYRITSLQQEIDVLKSGEGPEVVAAAEERAWKKSSRGRSMREMRRFGGSKHLIKN</sequence>
<feature type="non-terminal residue" evidence="2">
    <location>
        <position position="1"/>
    </location>
</feature>
<proteinExistence type="predicted"/>
<evidence type="ECO:0000313" key="3">
    <source>
        <dbReference type="Proteomes" id="UP000287651"/>
    </source>
</evidence>
<feature type="region of interest" description="Disordered" evidence="1">
    <location>
        <begin position="98"/>
        <end position="172"/>
    </location>
</feature>
<comment type="caution">
    <text evidence="2">The sequence shown here is derived from an EMBL/GenBank/DDBJ whole genome shotgun (WGS) entry which is preliminary data.</text>
</comment>
<reference evidence="2 3" key="1">
    <citation type="journal article" date="2014" name="Agronomy (Basel)">
        <title>A Draft Genome Sequence for Ensete ventricosum, the Drought-Tolerant Tree Against Hunger.</title>
        <authorList>
            <person name="Harrison J."/>
            <person name="Moore K.A."/>
            <person name="Paszkiewicz K."/>
            <person name="Jones T."/>
            <person name="Grant M."/>
            <person name="Ambacheew D."/>
            <person name="Muzemil S."/>
            <person name="Studholme D.J."/>
        </authorList>
    </citation>
    <scope>NUCLEOTIDE SEQUENCE [LARGE SCALE GENOMIC DNA]</scope>
</reference>
<accession>A0A426ZMR1</accession>
<dbReference type="Proteomes" id="UP000287651">
    <property type="component" value="Unassembled WGS sequence"/>
</dbReference>
<name>A0A426ZMR1_ENSVE</name>
<dbReference type="AlphaFoldDB" id="A0A426ZMR1"/>
<gene>
    <name evidence="2" type="ORF">B296_00020638</name>
</gene>
<feature type="compositionally biased region" description="Basic residues" evidence="1">
    <location>
        <begin position="137"/>
        <end position="151"/>
    </location>
</feature>
<evidence type="ECO:0000313" key="2">
    <source>
        <dbReference type="EMBL" id="RRT65215.1"/>
    </source>
</evidence>
<evidence type="ECO:0000256" key="1">
    <source>
        <dbReference type="SAM" id="MobiDB-lite"/>
    </source>
</evidence>
<dbReference type="EMBL" id="AMZH03005893">
    <property type="protein sequence ID" value="RRT65215.1"/>
    <property type="molecule type" value="Genomic_DNA"/>
</dbReference>